<evidence type="ECO:0000256" key="2">
    <source>
        <dbReference type="ARBA" id="ARBA00009033"/>
    </source>
</evidence>
<dbReference type="Pfam" id="PF07670">
    <property type="entry name" value="Gate"/>
    <property type="match status" value="1"/>
</dbReference>
<protein>
    <submittedName>
        <fullName evidence="11">Na+ dependent nucleoside transporter domain-containing protein</fullName>
    </submittedName>
</protein>
<evidence type="ECO:0000259" key="9">
    <source>
        <dbReference type="Pfam" id="PF07662"/>
    </source>
</evidence>
<feature type="transmembrane region" description="Helical" evidence="7">
    <location>
        <begin position="100"/>
        <end position="120"/>
    </location>
</feature>
<accession>A0A2N6SNG8</accession>
<dbReference type="Pfam" id="PF07662">
    <property type="entry name" value="Nucleos_tra2_C"/>
    <property type="match status" value="1"/>
</dbReference>
<dbReference type="RefSeq" id="WP_102227860.1">
    <property type="nucleotide sequence ID" value="NZ_PNFY01000022.1"/>
</dbReference>
<evidence type="ECO:0000313" key="11">
    <source>
        <dbReference type="EMBL" id="PMC58628.1"/>
    </source>
</evidence>
<dbReference type="GO" id="GO:0005337">
    <property type="term" value="F:nucleoside transmembrane transporter activity"/>
    <property type="evidence" value="ECO:0007669"/>
    <property type="project" value="InterPro"/>
</dbReference>
<feature type="domain" description="Concentrative nucleoside transporter C-terminal" evidence="9">
    <location>
        <begin position="197"/>
        <end position="395"/>
    </location>
</feature>
<dbReference type="InterPro" id="IPR011657">
    <property type="entry name" value="CNT_C_dom"/>
</dbReference>
<evidence type="ECO:0000259" key="10">
    <source>
        <dbReference type="Pfam" id="PF07670"/>
    </source>
</evidence>
<evidence type="ECO:0000313" key="12">
    <source>
        <dbReference type="Proteomes" id="UP000235682"/>
    </source>
</evidence>
<keyword evidence="4 7" id="KW-0812">Transmembrane</keyword>
<dbReference type="GO" id="GO:0015293">
    <property type="term" value="F:symporter activity"/>
    <property type="evidence" value="ECO:0007669"/>
    <property type="project" value="TreeGrafter"/>
</dbReference>
<sequence>MSAILNIIGIFLLLGAMYLLSYHRESVQWKQIGKAIALQFVIALLIIKVPAGQAVISVISDGVAKVLTYGSEGIQFVFGSLGMPDAPTGYIFAFQTLGNIVFISALVGVLFYTGILGFVISKVGWLLGKIFGTSEVESFVAIANMFLGQTDSPILVSKYLPFMSDSEVMLVLISGMGSMSVSILAGYAALGIPMEALLIASTLVPIGSVIISKILLPQVDKMSDIQEVKLDRKGDNTNVIDAMSAGAMDGMHMAMAIGAALIAIFSIVALVNGILGIVGLSLEGILSYLFAPIGYLMGLDSQNALVAGELLGSKLILNEFVAFGKLGSILQSMDYRTGMMLSIALAGFANVGSIGMCVSGISILCPSKKPVLARLAPKGMIGGFAVSLLSSLIVGLLLLF</sequence>
<feature type="transmembrane region" description="Helical" evidence="7">
    <location>
        <begin position="379"/>
        <end position="399"/>
    </location>
</feature>
<feature type="transmembrane region" description="Helical" evidence="7">
    <location>
        <begin position="253"/>
        <end position="271"/>
    </location>
</feature>
<keyword evidence="12" id="KW-1185">Reference proteome</keyword>
<keyword evidence="3" id="KW-1003">Cell membrane</keyword>
<keyword evidence="5 7" id="KW-1133">Transmembrane helix</keyword>
<dbReference type="PANTHER" id="PTHR10590:SF4">
    <property type="entry name" value="SOLUTE CARRIER FAMILY 28 MEMBER 3"/>
    <property type="match status" value="1"/>
</dbReference>
<dbReference type="InterPro" id="IPR011642">
    <property type="entry name" value="Gate_dom"/>
</dbReference>
<dbReference type="Proteomes" id="UP000235682">
    <property type="component" value="Unassembled WGS sequence"/>
</dbReference>
<evidence type="ECO:0000256" key="6">
    <source>
        <dbReference type="ARBA" id="ARBA00023136"/>
    </source>
</evidence>
<reference evidence="11 12" key="1">
    <citation type="submission" date="2017-09" db="EMBL/GenBank/DDBJ databases">
        <title>Bacterial strain isolated from the female urinary microbiota.</title>
        <authorList>
            <person name="Thomas-White K."/>
            <person name="Kumar N."/>
            <person name="Forster S."/>
            <person name="Putonti C."/>
            <person name="Lawley T."/>
            <person name="Wolfe A.J."/>
        </authorList>
    </citation>
    <scope>NUCLEOTIDE SEQUENCE [LARGE SCALE GENOMIC DNA]</scope>
    <source>
        <strain evidence="11 12">UMB0852</strain>
    </source>
</reference>
<feature type="transmembrane region" description="Helical" evidence="7">
    <location>
        <begin position="343"/>
        <end position="367"/>
    </location>
</feature>
<organism evidence="11 12">
    <name type="scientific">Dolosicoccus paucivorans</name>
    <dbReference type="NCBI Taxonomy" id="84521"/>
    <lineage>
        <taxon>Bacteria</taxon>
        <taxon>Bacillati</taxon>
        <taxon>Bacillota</taxon>
        <taxon>Bacilli</taxon>
        <taxon>Lactobacillales</taxon>
        <taxon>Aerococcaceae</taxon>
        <taxon>Dolosicoccus</taxon>
    </lineage>
</organism>
<feature type="transmembrane region" description="Helical" evidence="7">
    <location>
        <begin position="168"/>
        <end position="190"/>
    </location>
</feature>
<evidence type="ECO:0000256" key="1">
    <source>
        <dbReference type="ARBA" id="ARBA00004651"/>
    </source>
</evidence>
<evidence type="ECO:0000256" key="7">
    <source>
        <dbReference type="SAM" id="Phobius"/>
    </source>
</evidence>
<name>A0A2N6SNG8_9LACT</name>
<comment type="similarity">
    <text evidence="2">Belongs to the concentrative nucleoside transporter (CNT) (TC 2.A.41) family.</text>
</comment>
<dbReference type="PANTHER" id="PTHR10590">
    <property type="entry name" value="SODIUM/NUCLEOSIDE COTRANSPORTER"/>
    <property type="match status" value="1"/>
</dbReference>
<dbReference type="EMBL" id="PNHE01000009">
    <property type="protein sequence ID" value="PMC58628.1"/>
    <property type="molecule type" value="Genomic_DNA"/>
</dbReference>
<dbReference type="STRING" id="84521.SAMN04487994_101611"/>
<dbReference type="Pfam" id="PF01773">
    <property type="entry name" value="Nucleos_tra2_N"/>
    <property type="match status" value="1"/>
</dbReference>
<proteinExistence type="inferred from homology"/>
<feature type="transmembrane region" description="Helical" evidence="7">
    <location>
        <begin position="6"/>
        <end position="23"/>
    </location>
</feature>
<feature type="transmembrane region" description="Helical" evidence="7">
    <location>
        <begin position="196"/>
        <end position="216"/>
    </location>
</feature>
<dbReference type="GO" id="GO:0005886">
    <property type="term" value="C:plasma membrane"/>
    <property type="evidence" value="ECO:0007669"/>
    <property type="project" value="UniProtKB-SubCell"/>
</dbReference>
<gene>
    <name evidence="11" type="ORF">CJ205_03340</name>
</gene>
<evidence type="ECO:0000256" key="3">
    <source>
        <dbReference type="ARBA" id="ARBA00022475"/>
    </source>
</evidence>
<evidence type="ECO:0000259" key="8">
    <source>
        <dbReference type="Pfam" id="PF01773"/>
    </source>
</evidence>
<dbReference type="AlphaFoldDB" id="A0A2N6SNG8"/>
<feature type="transmembrane region" description="Helical" evidence="7">
    <location>
        <begin position="277"/>
        <end position="297"/>
    </location>
</feature>
<dbReference type="InterPro" id="IPR008276">
    <property type="entry name" value="C_nuclsd_transpt"/>
</dbReference>
<feature type="domain" description="Nucleoside transporter/FeoB GTPase Gate" evidence="10">
    <location>
        <begin position="94"/>
        <end position="191"/>
    </location>
</feature>
<dbReference type="InterPro" id="IPR002668">
    <property type="entry name" value="CNT_N_dom"/>
</dbReference>
<evidence type="ECO:0000256" key="5">
    <source>
        <dbReference type="ARBA" id="ARBA00022989"/>
    </source>
</evidence>
<evidence type="ECO:0000256" key="4">
    <source>
        <dbReference type="ARBA" id="ARBA00022692"/>
    </source>
</evidence>
<feature type="domain" description="Concentrative nucleoside transporter N-terminal" evidence="8">
    <location>
        <begin position="8"/>
        <end position="81"/>
    </location>
</feature>
<dbReference type="OrthoDB" id="9766455at2"/>
<keyword evidence="6 7" id="KW-0472">Membrane</keyword>
<comment type="caution">
    <text evidence="11">The sequence shown here is derived from an EMBL/GenBank/DDBJ whole genome shotgun (WGS) entry which is preliminary data.</text>
</comment>
<comment type="subcellular location">
    <subcellularLocation>
        <location evidence="1">Cell membrane</location>
        <topology evidence="1">Multi-pass membrane protein</topology>
    </subcellularLocation>
</comment>
<feature type="transmembrane region" description="Helical" evidence="7">
    <location>
        <begin position="35"/>
        <end position="59"/>
    </location>
</feature>